<feature type="compositionally biased region" description="Low complexity" evidence="1">
    <location>
        <begin position="123"/>
        <end position="132"/>
    </location>
</feature>
<feature type="compositionally biased region" description="Basic and acidic residues" evidence="1">
    <location>
        <begin position="69"/>
        <end position="103"/>
    </location>
</feature>
<comment type="caution">
    <text evidence="2">The sequence shown here is derived from an EMBL/GenBank/DDBJ whole genome shotgun (WGS) entry which is preliminary data.</text>
</comment>
<evidence type="ECO:0000313" key="3">
    <source>
        <dbReference type="Proteomes" id="UP000319210"/>
    </source>
</evidence>
<feature type="compositionally biased region" description="Low complexity" evidence="1">
    <location>
        <begin position="1"/>
        <end position="17"/>
    </location>
</feature>
<reference evidence="2 3" key="1">
    <citation type="submission" date="2019-06" db="EMBL/GenBank/DDBJ databases">
        <title>Whole genome shotgun sequence of Streptomyces cacaoi subsp. cacaoi NBRC 12748.</title>
        <authorList>
            <person name="Hosoyama A."/>
            <person name="Uohara A."/>
            <person name="Ohji S."/>
            <person name="Ichikawa N."/>
        </authorList>
    </citation>
    <scope>NUCLEOTIDE SEQUENCE [LARGE SCALE GENOMIC DNA]</scope>
    <source>
        <strain evidence="2 3">NBRC 12748</strain>
    </source>
</reference>
<dbReference type="EMBL" id="BJMM01000007">
    <property type="protein sequence ID" value="GEB49358.1"/>
    <property type="molecule type" value="Genomic_DNA"/>
</dbReference>
<proteinExistence type="predicted"/>
<feature type="compositionally biased region" description="Basic residues" evidence="1">
    <location>
        <begin position="43"/>
        <end position="52"/>
    </location>
</feature>
<evidence type="ECO:0000256" key="1">
    <source>
        <dbReference type="SAM" id="MobiDB-lite"/>
    </source>
</evidence>
<protein>
    <submittedName>
        <fullName evidence="2">Uncharacterized protein</fullName>
    </submittedName>
</protein>
<sequence length="156" mass="16727">MRTGRAFAFRTGARAAAPPTEKGRGGPRRTEPSPPARPEARTLFRRTRHRFRTLPAAGTVSSGPVRSRGRGEKPEAGREARVRTRSRGPNEDPTHARPTDPRKHPFRSVAHTPSGPPRPAPAGPRARPLRAAVSAPSGPLRREDPASGARPTAPDG</sequence>
<accession>A0A4Y3QY34</accession>
<feature type="compositionally biased region" description="Basic and acidic residues" evidence="1">
    <location>
        <begin position="21"/>
        <end position="31"/>
    </location>
</feature>
<keyword evidence="3" id="KW-1185">Reference proteome</keyword>
<feature type="region of interest" description="Disordered" evidence="1">
    <location>
        <begin position="1"/>
        <end position="156"/>
    </location>
</feature>
<dbReference type="AlphaFoldDB" id="A0A4Y3QY34"/>
<name>A0A4Y3QY34_STRCI</name>
<dbReference type="Proteomes" id="UP000319210">
    <property type="component" value="Unassembled WGS sequence"/>
</dbReference>
<evidence type="ECO:0000313" key="2">
    <source>
        <dbReference type="EMBL" id="GEB49358.1"/>
    </source>
</evidence>
<organism evidence="2 3">
    <name type="scientific">Streptomyces cacaoi</name>
    <dbReference type="NCBI Taxonomy" id="1898"/>
    <lineage>
        <taxon>Bacteria</taxon>
        <taxon>Bacillati</taxon>
        <taxon>Actinomycetota</taxon>
        <taxon>Actinomycetes</taxon>
        <taxon>Kitasatosporales</taxon>
        <taxon>Streptomycetaceae</taxon>
        <taxon>Streptomyces</taxon>
    </lineage>
</organism>
<gene>
    <name evidence="2" type="ORF">SCA03_19090</name>
</gene>